<dbReference type="EMBL" id="CAJVQC010031485">
    <property type="protein sequence ID" value="CAG8748571.1"/>
    <property type="molecule type" value="Genomic_DNA"/>
</dbReference>
<evidence type="ECO:0000313" key="2">
    <source>
        <dbReference type="Proteomes" id="UP000789920"/>
    </source>
</evidence>
<evidence type="ECO:0000313" key="1">
    <source>
        <dbReference type="EMBL" id="CAG8748571.1"/>
    </source>
</evidence>
<gene>
    <name evidence="1" type="ORF">RPERSI_LOCUS13931</name>
</gene>
<comment type="caution">
    <text evidence="1">The sequence shown here is derived from an EMBL/GenBank/DDBJ whole genome shotgun (WGS) entry which is preliminary data.</text>
</comment>
<keyword evidence="2" id="KW-1185">Reference proteome</keyword>
<name>A0ACA9QHJ7_9GLOM</name>
<feature type="non-terminal residue" evidence="1">
    <location>
        <position position="231"/>
    </location>
</feature>
<proteinExistence type="predicted"/>
<dbReference type="Proteomes" id="UP000789920">
    <property type="component" value="Unassembled WGS sequence"/>
</dbReference>
<reference evidence="1" key="1">
    <citation type="submission" date="2021-06" db="EMBL/GenBank/DDBJ databases">
        <authorList>
            <person name="Kallberg Y."/>
            <person name="Tangrot J."/>
            <person name="Rosling A."/>
        </authorList>
    </citation>
    <scope>NUCLEOTIDE SEQUENCE</scope>
    <source>
        <strain evidence="1">MA461A</strain>
    </source>
</reference>
<organism evidence="1 2">
    <name type="scientific">Racocetra persica</name>
    <dbReference type="NCBI Taxonomy" id="160502"/>
    <lineage>
        <taxon>Eukaryota</taxon>
        <taxon>Fungi</taxon>
        <taxon>Fungi incertae sedis</taxon>
        <taxon>Mucoromycota</taxon>
        <taxon>Glomeromycotina</taxon>
        <taxon>Glomeromycetes</taxon>
        <taxon>Diversisporales</taxon>
        <taxon>Gigasporaceae</taxon>
        <taxon>Racocetra</taxon>
    </lineage>
</organism>
<accession>A0ACA9QHJ7</accession>
<protein>
    <submittedName>
        <fullName evidence="1">18927_t:CDS:1</fullName>
    </submittedName>
</protein>
<sequence length="231" mass="27857">MSCSNEAMVFNIMVNDDKLSNGHKYDSRYKYGFGYEYGVRNEYSIGNEYRYDSRHEYGIGHEYENITEDANDDYKIQKVFNSWDVAIEEIEKYACRKGFGTRRLRVEKLDNSDIRRYTIVCEHFDRPEQTKNKNPQNKTTSKRIGFDKNKNHELNPPYRTFQESLKFSEKMFKDIEFYVKKMNCKIQRFCPKLRDQTNNAACLYEELLKKKEKNPCWYMTLDWNPNTKCLR</sequence>